<evidence type="ECO:0000313" key="2">
    <source>
        <dbReference type="EMBL" id="REF94827.1"/>
    </source>
</evidence>
<dbReference type="PROSITE" id="PS51340">
    <property type="entry name" value="MOSC"/>
    <property type="match status" value="1"/>
</dbReference>
<feature type="domain" description="MOSC" evidence="1">
    <location>
        <begin position="118"/>
        <end position="267"/>
    </location>
</feature>
<dbReference type="Pfam" id="PF03476">
    <property type="entry name" value="MOSC_N"/>
    <property type="match status" value="1"/>
</dbReference>
<dbReference type="Pfam" id="PF03473">
    <property type="entry name" value="MOSC"/>
    <property type="match status" value="1"/>
</dbReference>
<dbReference type="RefSeq" id="WP_116066584.1">
    <property type="nucleotide sequence ID" value="NZ_BONB01000001.1"/>
</dbReference>
<comment type="caution">
    <text evidence="2">The sequence shown here is derived from an EMBL/GenBank/DDBJ whole genome shotgun (WGS) entry which is preliminary data.</text>
</comment>
<dbReference type="InterPro" id="IPR005302">
    <property type="entry name" value="MoCF_Sase_C"/>
</dbReference>
<dbReference type="InterPro" id="IPR005303">
    <property type="entry name" value="MOCOS_middle"/>
</dbReference>
<dbReference type="SUPFAM" id="SSF50800">
    <property type="entry name" value="PK beta-barrel domain-like"/>
    <property type="match status" value="1"/>
</dbReference>
<dbReference type="GO" id="GO:0003824">
    <property type="term" value="F:catalytic activity"/>
    <property type="evidence" value="ECO:0007669"/>
    <property type="project" value="InterPro"/>
</dbReference>
<sequence>MRLGSIFTYPVKGCHRVTHDGARVEPWGLAGDRRWMIVDPDGVGVTQRETTALVFLDAAVQPGALRLAAPGREEITIQEPPAYELGVKIFKSRRATVPARSAGPSADEWLSDFLDRPVRLVFLHDPTAHTAGGSSSVDKVSFADAYPLLLANVASLDALNDWLLESGDERVPITRFRPNVVVEGARPWAEDDWVGGRLRIGDAIFRAISLCDRCVVTTIDQETAEKGKQPLRALGQHRNIDQGLMFGLNLVPEHPALITVGDEVEVLDR</sequence>
<dbReference type="PANTHER" id="PTHR14237">
    <property type="entry name" value="MOLYBDOPTERIN COFACTOR SULFURASE MOSC"/>
    <property type="match status" value="1"/>
</dbReference>
<dbReference type="GO" id="GO:0030151">
    <property type="term" value="F:molybdenum ion binding"/>
    <property type="evidence" value="ECO:0007669"/>
    <property type="project" value="InterPro"/>
</dbReference>
<dbReference type="PANTHER" id="PTHR14237:SF19">
    <property type="entry name" value="MITOCHONDRIAL AMIDOXIME REDUCING COMPONENT 1"/>
    <property type="match status" value="1"/>
</dbReference>
<name>A0A3D9ZC43_9ACTN</name>
<gene>
    <name evidence="2" type="ORF">DFJ67_0771</name>
</gene>
<reference evidence="2 3" key="1">
    <citation type="submission" date="2018-08" db="EMBL/GenBank/DDBJ databases">
        <title>Sequencing the genomes of 1000 actinobacteria strains.</title>
        <authorList>
            <person name="Klenk H.-P."/>
        </authorList>
    </citation>
    <scope>NUCLEOTIDE SEQUENCE [LARGE SCALE GENOMIC DNA]</scope>
    <source>
        <strain evidence="2 3">DSM 44099</strain>
    </source>
</reference>
<evidence type="ECO:0000259" key="1">
    <source>
        <dbReference type="PROSITE" id="PS51340"/>
    </source>
</evidence>
<organism evidence="2 3">
    <name type="scientific">Asanoa ferruginea</name>
    <dbReference type="NCBI Taxonomy" id="53367"/>
    <lineage>
        <taxon>Bacteria</taxon>
        <taxon>Bacillati</taxon>
        <taxon>Actinomycetota</taxon>
        <taxon>Actinomycetes</taxon>
        <taxon>Micromonosporales</taxon>
        <taxon>Micromonosporaceae</taxon>
        <taxon>Asanoa</taxon>
    </lineage>
</organism>
<accession>A0A3D9ZC43</accession>
<protein>
    <recommendedName>
        <fullName evidence="1">MOSC domain-containing protein</fullName>
    </recommendedName>
</protein>
<keyword evidence="3" id="KW-1185">Reference proteome</keyword>
<evidence type="ECO:0000313" key="3">
    <source>
        <dbReference type="Proteomes" id="UP000256913"/>
    </source>
</evidence>
<dbReference type="GO" id="GO:0030170">
    <property type="term" value="F:pyridoxal phosphate binding"/>
    <property type="evidence" value="ECO:0007669"/>
    <property type="project" value="InterPro"/>
</dbReference>
<dbReference type="SUPFAM" id="SSF141673">
    <property type="entry name" value="MOSC N-terminal domain-like"/>
    <property type="match status" value="1"/>
</dbReference>
<dbReference type="AlphaFoldDB" id="A0A3D9ZC43"/>
<dbReference type="OrthoDB" id="9793178at2"/>
<dbReference type="InterPro" id="IPR011037">
    <property type="entry name" value="Pyrv_Knase-like_insert_dom_sf"/>
</dbReference>
<dbReference type="Proteomes" id="UP000256913">
    <property type="component" value="Unassembled WGS sequence"/>
</dbReference>
<proteinExistence type="predicted"/>
<dbReference type="EMBL" id="QUMQ01000001">
    <property type="protein sequence ID" value="REF94827.1"/>
    <property type="molecule type" value="Genomic_DNA"/>
</dbReference>